<dbReference type="SUPFAM" id="SSF48498">
    <property type="entry name" value="Tetracyclin repressor-like, C-terminal domain"/>
    <property type="match status" value="1"/>
</dbReference>
<dbReference type="PRINTS" id="PR00455">
    <property type="entry name" value="HTHTETR"/>
</dbReference>
<keyword evidence="5" id="KW-1185">Reference proteome</keyword>
<evidence type="ECO:0000256" key="1">
    <source>
        <dbReference type="ARBA" id="ARBA00023125"/>
    </source>
</evidence>
<reference evidence="5" key="2">
    <citation type="submission" date="2015-05" db="EMBL/GenBank/DDBJ databases">
        <title>Complete genome sequence of Corynebacterium testudinoris DSM 44614, recovered from necrotic lesions in the mouth of a tortoise.</title>
        <authorList>
            <person name="Ruckert C."/>
            <person name="Albersmeier A."/>
            <person name="Winkler A."/>
            <person name="Tauch A."/>
        </authorList>
    </citation>
    <scope>NUCLEOTIDE SEQUENCE [LARGE SCALE GENOMIC DNA]</scope>
    <source>
        <strain evidence="5">DSM 44614</strain>
    </source>
</reference>
<proteinExistence type="predicted"/>
<dbReference type="RefSeq" id="WP_047253475.1">
    <property type="nucleotide sequence ID" value="NZ_CP011545.1"/>
</dbReference>
<organism evidence="4 5">
    <name type="scientific">Corynebacterium testudinoris</name>
    <dbReference type="NCBI Taxonomy" id="136857"/>
    <lineage>
        <taxon>Bacteria</taxon>
        <taxon>Bacillati</taxon>
        <taxon>Actinomycetota</taxon>
        <taxon>Actinomycetes</taxon>
        <taxon>Mycobacteriales</taxon>
        <taxon>Corynebacteriaceae</taxon>
        <taxon>Corynebacterium</taxon>
    </lineage>
</organism>
<dbReference type="GO" id="GO:0000976">
    <property type="term" value="F:transcription cis-regulatory region binding"/>
    <property type="evidence" value="ECO:0007669"/>
    <property type="project" value="TreeGrafter"/>
</dbReference>
<protein>
    <submittedName>
        <fullName evidence="4">Transcriptional regulator, TetR family</fullName>
    </submittedName>
</protein>
<dbReference type="STRING" id="136857.CTEST_09195"/>
<feature type="DNA-binding region" description="H-T-H motif" evidence="2">
    <location>
        <begin position="33"/>
        <end position="52"/>
    </location>
</feature>
<dbReference type="Gene3D" id="1.10.357.10">
    <property type="entry name" value="Tetracycline Repressor, domain 2"/>
    <property type="match status" value="1"/>
</dbReference>
<accession>A0A0G3HBF8</accession>
<evidence type="ECO:0000259" key="3">
    <source>
        <dbReference type="PROSITE" id="PS50977"/>
    </source>
</evidence>
<evidence type="ECO:0000256" key="2">
    <source>
        <dbReference type="PROSITE-ProRule" id="PRU00335"/>
    </source>
</evidence>
<name>A0A0G3HBF8_9CORY</name>
<dbReference type="Proteomes" id="UP000035540">
    <property type="component" value="Chromosome"/>
</dbReference>
<dbReference type="OrthoDB" id="3173376at2"/>
<gene>
    <name evidence="4" type="ORF">CTEST_09195</name>
</gene>
<dbReference type="InterPro" id="IPR001647">
    <property type="entry name" value="HTH_TetR"/>
</dbReference>
<sequence>MDRPTPQPLTHRTAAIISVAREMLEETGWETLTMRRLAERVGMKAPSLYNHVANKEELGTIILTQSFFQMGDALWEATTVANLLDLYRTQATRHPHHYRLATTGPLERSALPPGLEDWSGAPFARVTGDPLKAQSLFASTHGLAILEIDGRFPPGSPIDDLWEQTAEIYR</sequence>
<dbReference type="Pfam" id="PF00440">
    <property type="entry name" value="TetR_N"/>
    <property type="match status" value="1"/>
</dbReference>
<keyword evidence="1 2" id="KW-0238">DNA-binding</keyword>
<dbReference type="PROSITE" id="PS50977">
    <property type="entry name" value="HTH_TETR_2"/>
    <property type="match status" value="1"/>
</dbReference>
<dbReference type="PATRIC" id="fig|136857.5.peg.1828"/>
<dbReference type="InterPro" id="IPR036271">
    <property type="entry name" value="Tet_transcr_reg_TetR-rel_C_sf"/>
</dbReference>
<dbReference type="SUPFAM" id="SSF46689">
    <property type="entry name" value="Homeodomain-like"/>
    <property type="match status" value="1"/>
</dbReference>
<reference evidence="4 5" key="1">
    <citation type="journal article" date="2015" name="Genome Announc.">
        <title>Complete Genome Sequence of the Type Strain Corynebacterium testudinoris DSM 44614, Recovered from Necrotic Lesions in the Mouth of a Tortoise.</title>
        <authorList>
            <person name="Ruckert C."/>
            <person name="Kriete M."/>
            <person name="Jaenicke S."/>
            <person name="Winkler A."/>
            <person name="Tauch A."/>
        </authorList>
    </citation>
    <scope>NUCLEOTIDE SEQUENCE [LARGE SCALE GENOMIC DNA]</scope>
    <source>
        <strain evidence="4 5">DSM 44614</strain>
    </source>
</reference>
<evidence type="ECO:0000313" key="4">
    <source>
        <dbReference type="EMBL" id="AKK09268.1"/>
    </source>
</evidence>
<evidence type="ECO:0000313" key="5">
    <source>
        <dbReference type="Proteomes" id="UP000035540"/>
    </source>
</evidence>
<dbReference type="AlphaFoldDB" id="A0A0G3HBF8"/>
<feature type="domain" description="HTH tetR-type" evidence="3">
    <location>
        <begin position="10"/>
        <end position="70"/>
    </location>
</feature>
<dbReference type="Gene3D" id="1.10.10.60">
    <property type="entry name" value="Homeodomain-like"/>
    <property type="match status" value="1"/>
</dbReference>
<dbReference type="PANTHER" id="PTHR30055">
    <property type="entry name" value="HTH-TYPE TRANSCRIPTIONAL REGULATOR RUTR"/>
    <property type="match status" value="1"/>
</dbReference>
<dbReference type="GO" id="GO:0003700">
    <property type="term" value="F:DNA-binding transcription factor activity"/>
    <property type="evidence" value="ECO:0007669"/>
    <property type="project" value="TreeGrafter"/>
</dbReference>
<dbReference type="InterPro" id="IPR009057">
    <property type="entry name" value="Homeodomain-like_sf"/>
</dbReference>
<dbReference type="PANTHER" id="PTHR30055:SF239">
    <property type="entry name" value="TRANSCRIPTIONAL REGULATORY PROTEIN"/>
    <property type="match status" value="1"/>
</dbReference>
<dbReference type="EMBL" id="CP011545">
    <property type="protein sequence ID" value="AKK09268.1"/>
    <property type="molecule type" value="Genomic_DNA"/>
</dbReference>
<dbReference type="KEGG" id="cted:CTEST_09195"/>
<dbReference type="InterPro" id="IPR050109">
    <property type="entry name" value="HTH-type_TetR-like_transc_reg"/>
</dbReference>